<gene>
    <name evidence="1" type="ORF">UFOPK2683_00913</name>
    <name evidence="2" type="ORF">UFOPK3605_00926</name>
    <name evidence="3" type="ORF">UFOPK3897_01319</name>
    <name evidence="4" type="ORF">UFOPK4121_01232</name>
</gene>
<dbReference type="EMBL" id="CAFBMM010000042">
    <property type="protein sequence ID" value="CAB4908306.1"/>
    <property type="molecule type" value="Genomic_DNA"/>
</dbReference>
<sequence>MKIDLGVVYRESRLRVSEMVISCDDTIAVPATPGWDVHAIVAHLAGAAEDARTGNLDGVTTDPWTAAQVVRGKDKSVSELCAQWAQDSTPLESFLSTPEGKPFSNAVFDVCSHEADLLSAMGQPVDLPEDFLDFARRAMTKSFYAQVASAGLDPIEVSPPPLEIFRSRLGRRTEAEVMAYDWSAPATDYLGLWFIFGRCEKSLGEFSSS</sequence>
<dbReference type="EMBL" id="CAEZYK010000046">
    <property type="protein sequence ID" value="CAB4724962.1"/>
    <property type="molecule type" value="Genomic_DNA"/>
</dbReference>
<dbReference type="SUPFAM" id="SSF109854">
    <property type="entry name" value="DinB/YfiT-like putative metalloenzymes"/>
    <property type="match status" value="1"/>
</dbReference>
<name>A0A6J7GMQ0_9ZZZZ</name>
<proteinExistence type="predicted"/>
<evidence type="ECO:0000313" key="1">
    <source>
        <dbReference type="EMBL" id="CAB4724962.1"/>
    </source>
</evidence>
<dbReference type="InterPro" id="IPR034660">
    <property type="entry name" value="DinB/YfiT-like"/>
</dbReference>
<organism evidence="2">
    <name type="scientific">freshwater metagenome</name>
    <dbReference type="NCBI Taxonomy" id="449393"/>
    <lineage>
        <taxon>unclassified sequences</taxon>
        <taxon>metagenomes</taxon>
        <taxon>ecological metagenomes</taxon>
    </lineage>
</organism>
<reference evidence="2" key="1">
    <citation type="submission" date="2020-05" db="EMBL/GenBank/DDBJ databases">
        <authorList>
            <person name="Chiriac C."/>
            <person name="Salcher M."/>
            <person name="Ghai R."/>
            <person name="Kavagutti S V."/>
        </authorList>
    </citation>
    <scope>NUCLEOTIDE SEQUENCE</scope>
</reference>
<evidence type="ECO:0000313" key="3">
    <source>
        <dbReference type="EMBL" id="CAB4984493.1"/>
    </source>
</evidence>
<dbReference type="EMBL" id="CAFBOF010000038">
    <property type="protein sequence ID" value="CAB4984493.1"/>
    <property type="molecule type" value="Genomic_DNA"/>
</dbReference>
<protein>
    <submittedName>
        <fullName evidence="2">Unannotated protein</fullName>
    </submittedName>
</protein>
<evidence type="ECO:0000313" key="2">
    <source>
        <dbReference type="EMBL" id="CAB4908306.1"/>
    </source>
</evidence>
<evidence type="ECO:0000313" key="4">
    <source>
        <dbReference type="EMBL" id="CAB5029583.1"/>
    </source>
</evidence>
<dbReference type="EMBL" id="CAFBPQ010000045">
    <property type="protein sequence ID" value="CAB5029583.1"/>
    <property type="molecule type" value="Genomic_DNA"/>
</dbReference>
<dbReference type="AlphaFoldDB" id="A0A6J7GMQ0"/>
<accession>A0A6J7GMQ0</accession>